<gene>
    <name evidence="1" type="ORF">GCM10025789_02450</name>
</gene>
<dbReference type="EMBL" id="BAABLV010000005">
    <property type="protein sequence ID" value="GAA4889541.1"/>
    <property type="molecule type" value="Genomic_DNA"/>
</dbReference>
<comment type="caution">
    <text evidence="1">The sequence shown here is derived from an EMBL/GenBank/DDBJ whole genome shotgun (WGS) entry which is preliminary data.</text>
</comment>
<keyword evidence="2" id="KW-1185">Reference proteome</keyword>
<name>A0ABP9EXX4_9ACTN</name>
<protein>
    <recommendedName>
        <fullName evidence="3">DUF4177 domain-containing protein</fullName>
    </recommendedName>
</protein>
<evidence type="ECO:0008006" key="3">
    <source>
        <dbReference type="Google" id="ProtNLM"/>
    </source>
</evidence>
<dbReference type="Proteomes" id="UP001501521">
    <property type="component" value="Unassembled WGS sequence"/>
</dbReference>
<accession>A0ABP9EXX4</accession>
<reference evidence="2" key="1">
    <citation type="journal article" date="2019" name="Int. J. Syst. Evol. Microbiol.">
        <title>The Global Catalogue of Microorganisms (GCM) 10K type strain sequencing project: providing services to taxonomists for standard genome sequencing and annotation.</title>
        <authorList>
            <consortium name="The Broad Institute Genomics Platform"/>
            <consortium name="The Broad Institute Genome Sequencing Center for Infectious Disease"/>
            <person name="Wu L."/>
            <person name="Ma J."/>
        </authorList>
    </citation>
    <scope>NUCLEOTIDE SEQUENCE [LARGE SCALE GENOMIC DNA]</scope>
    <source>
        <strain evidence="2">JCM 19125</strain>
    </source>
</reference>
<dbReference type="RefSeq" id="WP_345577773.1">
    <property type="nucleotide sequence ID" value="NZ_BAABLV010000005.1"/>
</dbReference>
<evidence type="ECO:0000313" key="2">
    <source>
        <dbReference type="Proteomes" id="UP001501521"/>
    </source>
</evidence>
<sequence>MAKYEYQTFTIEGTPERDIDLDVSPKFDEWQEDGWEYVSGPVIERYAGGERDYTFLLRRKKAAPSAYEDGRGVQVI</sequence>
<organism evidence="1 2">
    <name type="scientific">Tessaracoccus lubricantis</name>
    <dbReference type="NCBI Taxonomy" id="545543"/>
    <lineage>
        <taxon>Bacteria</taxon>
        <taxon>Bacillati</taxon>
        <taxon>Actinomycetota</taxon>
        <taxon>Actinomycetes</taxon>
        <taxon>Propionibacteriales</taxon>
        <taxon>Propionibacteriaceae</taxon>
        <taxon>Tessaracoccus</taxon>
    </lineage>
</organism>
<evidence type="ECO:0000313" key="1">
    <source>
        <dbReference type="EMBL" id="GAA4889541.1"/>
    </source>
</evidence>
<proteinExistence type="predicted"/>